<dbReference type="SUPFAM" id="SSF55144">
    <property type="entry name" value="LigT-like"/>
    <property type="match status" value="1"/>
</dbReference>
<dbReference type="HAMAP" id="MF_01940">
    <property type="entry name" value="RNA_CPDase"/>
    <property type="match status" value="1"/>
</dbReference>
<dbReference type="InterPro" id="IPR004175">
    <property type="entry name" value="RNA_CPDase"/>
</dbReference>
<dbReference type="Gene3D" id="3.90.1140.10">
    <property type="entry name" value="Cyclic phosphodiesterase"/>
    <property type="match status" value="1"/>
</dbReference>
<comment type="catalytic activity">
    <reaction evidence="2">
        <text>a 3'-end 2',3'-cyclophospho-ribonucleotide-RNA + H2O = a 3'-end 2'-phospho-ribonucleotide-RNA + H(+)</text>
        <dbReference type="Rhea" id="RHEA:11828"/>
        <dbReference type="Rhea" id="RHEA-COMP:10464"/>
        <dbReference type="Rhea" id="RHEA-COMP:17353"/>
        <dbReference type="ChEBI" id="CHEBI:15377"/>
        <dbReference type="ChEBI" id="CHEBI:15378"/>
        <dbReference type="ChEBI" id="CHEBI:83064"/>
        <dbReference type="ChEBI" id="CHEBI:173113"/>
        <dbReference type="EC" id="3.1.4.58"/>
    </reaction>
</comment>
<sequence length="184" mass="19085">MRLFVGIMTPDAVDDALDAVLDAAVVFRAREAGVDRWTPRDERHVTLRFVGETDARADVEAAAALAAAASAPPRLLIGPLAVALTARVVALPVEGADRAAASLDAALAEAGIADRDRPFTGHLTVGRSRHRVRGAAAHDALRHAPLAIPWQPTALHVVASEPGPGARYRVLSTHPFAGPGAAAA</sequence>
<proteinExistence type="inferred from homology"/>
<comment type="similarity">
    <text evidence="2">Belongs to the 2H phosphoesterase superfamily. ThpR family.</text>
</comment>
<evidence type="ECO:0000313" key="3">
    <source>
        <dbReference type="EMBL" id="MDN4474533.1"/>
    </source>
</evidence>
<keyword evidence="4" id="KW-1185">Reference proteome</keyword>
<evidence type="ECO:0000256" key="1">
    <source>
        <dbReference type="ARBA" id="ARBA00022801"/>
    </source>
</evidence>
<reference evidence="3" key="1">
    <citation type="submission" date="2023-06" db="EMBL/GenBank/DDBJ databases">
        <title>Sysu t00192.</title>
        <authorList>
            <person name="Gao L."/>
            <person name="Fang B.-Z."/>
            <person name="Li W.-J."/>
        </authorList>
    </citation>
    <scope>NUCLEOTIDE SEQUENCE</scope>
    <source>
        <strain evidence="3">SYSU T00192</strain>
    </source>
</reference>
<comment type="function">
    <text evidence="2">Hydrolyzes RNA 2',3'-cyclic phosphodiester to an RNA 2'-phosphomonoester.</text>
</comment>
<dbReference type="PANTHER" id="PTHR35561">
    <property type="entry name" value="RNA 2',3'-CYCLIC PHOSPHODIESTERASE"/>
    <property type="match status" value="1"/>
</dbReference>
<gene>
    <name evidence="3" type="ORF">QQX09_01535</name>
</gene>
<protein>
    <recommendedName>
        <fullName evidence="2">RNA 2',3'-cyclic phosphodiesterase</fullName>
        <shortName evidence="2">RNA 2',3'-CPDase</shortName>
        <ecNumber evidence="2">3.1.4.58</ecNumber>
    </recommendedName>
</protein>
<keyword evidence="3" id="KW-0436">Ligase</keyword>
<dbReference type="EC" id="3.1.4.58" evidence="2"/>
<accession>A0ABT8G5Z3</accession>
<feature type="active site" description="Proton acceptor" evidence="2">
    <location>
        <position position="122"/>
    </location>
</feature>
<evidence type="ECO:0000256" key="2">
    <source>
        <dbReference type="HAMAP-Rule" id="MF_01940"/>
    </source>
</evidence>
<name>A0ABT8G5Z3_9MICO</name>
<evidence type="ECO:0000313" key="4">
    <source>
        <dbReference type="Proteomes" id="UP001172728"/>
    </source>
</evidence>
<dbReference type="InterPro" id="IPR009097">
    <property type="entry name" value="Cyclic_Pdiesterase"/>
</dbReference>
<dbReference type="Pfam" id="PF13563">
    <property type="entry name" value="2_5_RNA_ligase2"/>
    <property type="match status" value="1"/>
</dbReference>
<dbReference type="GO" id="GO:0016874">
    <property type="term" value="F:ligase activity"/>
    <property type="evidence" value="ECO:0007669"/>
    <property type="project" value="UniProtKB-KW"/>
</dbReference>
<dbReference type="PANTHER" id="PTHR35561:SF1">
    <property type="entry name" value="RNA 2',3'-CYCLIC PHOSPHODIESTERASE"/>
    <property type="match status" value="1"/>
</dbReference>
<organism evidence="3 4">
    <name type="scientific">Demequina litoralis</name>
    <dbReference type="NCBI Taxonomy" id="3051660"/>
    <lineage>
        <taxon>Bacteria</taxon>
        <taxon>Bacillati</taxon>
        <taxon>Actinomycetota</taxon>
        <taxon>Actinomycetes</taxon>
        <taxon>Micrococcales</taxon>
        <taxon>Demequinaceae</taxon>
        <taxon>Demequina</taxon>
    </lineage>
</organism>
<dbReference type="RefSeq" id="WP_301130939.1">
    <property type="nucleotide sequence ID" value="NZ_JAUHPW010000001.1"/>
</dbReference>
<dbReference type="Proteomes" id="UP001172728">
    <property type="component" value="Unassembled WGS sequence"/>
</dbReference>
<feature type="short sequence motif" description="HXTX 2" evidence="2">
    <location>
        <begin position="122"/>
        <end position="125"/>
    </location>
</feature>
<dbReference type="EMBL" id="JAUHPW010000001">
    <property type="protein sequence ID" value="MDN4474533.1"/>
    <property type="molecule type" value="Genomic_DNA"/>
</dbReference>
<keyword evidence="1 2" id="KW-0378">Hydrolase</keyword>
<comment type="caution">
    <text evidence="3">The sequence shown here is derived from an EMBL/GenBank/DDBJ whole genome shotgun (WGS) entry which is preliminary data.</text>
</comment>
<feature type="short sequence motif" description="HXTX 1" evidence="2">
    <location>
        <begin position="44"/>
        <end position="47"/>
    </location>
</feature>
<feature type="active site" description="Proton donor" evidence="2">
    <location>
        <position position="44"/>
    </location>
</feature>